<keyword evidence="13" id="KW-1185">Reference proteome</keyword>
<dbReference type="PANTHER" id="PTHR13832">
    <property type="entry name" value="PROTEIN PHOSPHATASE 2C"/>
    <property type="match status" value="1"/>
</dbReference>
<proteinExistence type="inferred from homology"/>
<dbReference type="GO" id="GO:0046872">
    <property type="term" value="F:metal ion binding"/>
    <property type="evidence" value="ECO:0007669"/>
    <property type="project" value="UniProtKB-KW"/>
</dbReference>
<dbReference type="CDD" id="cd00143">
    <property type="entry name" value="PP2Cc"/>
    <property type="match status" value="2"/>
</dbReference>
<keyword evidence="7 9" id="KW-0904">Protein phosphatase</keyword>
<evidence type="ECO:0000256" key="4">
    <source>
        <dbReference type="ARBA" id="ARBA00022723"/>
    </source>
</evidence>
<sequence>MGSYLSTPVTKKFSSDEESDKLKCGASSMQGWRVSQEDAHNCILTFDPNTSFFAVYDGHGGHEVAQYCSENLPQFIKDTQAYKDGDINKALIDGFLGFDATIATKSVVDVLKKIAGEKEAEEASDEEENVDNLYEEAAMSIEQVIEKYTSLVNPAHKALKKTEGEKFPKSPFLNAKKDGESSVASSSSEANSKVNSSEGCSSNTDEVSSSSNDLNEVNLTSNITGEKEKHSETNGCIPDGNVTSSDSPKYKEAKEAIASSNEVEPQKGEREASTQNGEVSESESKSDVTSSSTFHENGEVISKGKGKGKAPAKTITPVNVRPKRNANQLYKTLLTFEEEDSEDTEDEDDKTFEGPNEASSDDDDEGVNVALEVEGSEESSVDEEGEEEEEELDEEDEEDLEFGNNMKEEPGSDSGCTAVVALLRGNELYVGNAGDSRCIVCRNGKAVEMSFDHKPEDEPERERIVKAGGKVTSDGRVNGGLNLSRAIGDHAYKQNKELSDKEQMITALPDIKTLTVNPGEDEFMVLACDGIWNFMSSQEVVDFIKPRIAASESLSHICEEMFDYCLAPDTMGDGTGCDNMTAIIVQFKNNILKRAATPEAGECELKKAKTEENESQIDTTA</sequence>
<evidence type="ECO:0000256" key="9">
    <source>
        <dbReference type="RuleBase" id="RU003465"/>
    </source>
</evidence>
<comment type="caution">
    <text evidence="12">The sequence shown here is derived from an EMBL/GenBank/DDBJ whole genome shotgun (WGS) entry which is preliminary data.</text>
</comment>
<feature type="region of interest" description="Disordered" evidence="10">
    <location>
        <begin position="167"/>
        <end position="413"/>
    </location>
</feature>
<dbReference type="PROSITE" id="PS51746">
    <property type="entry name" value="PPM_2"/>
    <property type="match status" value="1"/>
</dbReference>
<evidence type="ECO:0000256" key="2">
    <source>
        <dbReference type="ARBA" id="ARBA00006702"/>
    </source>
</evidence>
<keyword evidence="8" id="KW-0464">Manganese</keyword>
<dbReference type="EC" id="3.1.3.16" evidence="3"/>
<comment type="similarity">
    <text evidence="2 9">Belongs to the PP2C family.</text>
</comment>
<evidence type="ECO:0000256" key="7">
    <source>
        <dbReference type="ARBA" id="ARBA00022912"/>
    </source>
</evidence>
<organism evidence="12 13">
    <name type="scientific">Exocentrus adspersus</name>
    <dbReference type="NCBI Taxonomy" id="1586481"/>
    <lineage>
        <taxon>Eukaryota</taxon>
        <taxon>Metazoa</taxon>
        <taxon>Ecdysozoa</taxon>
        <taxon>Arthropoda</taxon>
        <taxon>Hexapoda</taxon>
        <taxon>Insecta</taxon>
        <taxon>Pterygota</taxon>
        <taxon>Neoptera</taxon>
        <taxon>Endopterygota</taxon>
        <taxon>Coleoptera</taxon>
        <taxon>Polyphaga</taxon>
        <taxon>Cucujiformia</taxon>
        <taxon>Chrysomeloidea</taxon>
        <taxon>Cerambycidae</taxon>
        <taxon>Lamiinae</taxon>
        <taxon>Acanthocinini</taxon>
        <taxon>Exocentrus</taxon>
    </lineage>
</organism>
<evidence type="ECO:0000313" key="12">
    <source>
        <dbReference type="EMBL" id="KAJ8912919.1"/>
    </source>
</evidence>
<protein>
    <recommendedName>
        <fullName evidence="3">protein-serine/threonine phosphatase</fullName>
        <ecNumber evidence="3">3.1.3.16</ecNumber>
    </recommendedName>
</protein>
<dbReference type="InterPro" id="IPR036457">
    <property type="entry name" value="PPM-type-like_dom_sf"/>
</dbReference>
<keyword evidence="6" id="KW-0460">Magnesium</keyword>
<dbReference type="GO" id="GO:0004722">
    <property type="term" value="F:protein serine/threonine phosphatase activity"/>
    <property type="evidence" value="ECO:0007669"/>
    <property type="project" value="UniProtKB-EC"/>
</dbReference>
<evidence type="ECO:0000256" key="1">
    <source>
        <dbReference type="ARBA" id="ARBA00001936"/>
    </source>
</evidence>
<keyword evidence="4" id="KW-0479">Metal-binding</keyword>
<accession>A0AAV8VFJ2</accession>
<dbReference type="SUPFAM" id="SSF81606">
    <property type="entry name" value="PP2C-like"/>
    <property type="match status" value="2"/>
</dbReference>
<dbReference type="Proteomes" id="UP001159042">
    <property type="component" value="Unassembled WGS sequence"/>
</dbReference>
<evidence type="ECO:0000256" key="10">
    <source>
        <dbReference type="SAM" id="MobiDB-lite"/>
    </source>
</evidence>
<keyword evidence="5 9" id="KW-0378">Hydrolase</keyword>
<feature type="domain" description="PPM-type phosphatase" evidence="11">
    <location>
        <begin position="23"/>
        <end position="587"/>
    </location>
</feature>
<dbReference type="InterPro" id="IPR001932">
    <property type="entry name" value="PPM-type_phosphatase-like_dom"/>
</dbReference>
<feature type="compositionally biased region" description="Acidic residues" evidence="10">
    <location>
        <begin position="336"/>
        <end position="350"/>
    </location>
</feature>
<feature type="compositionally biased region" description="Low complexity" evidence="10">
    <location>
        <begin position="181"/>
        <end position="213"/>
    </location>
</feature>
<dbReference type="InterPro" id="IPR000222">
    <property type="entry name" value="PP2C_BS"/>
</dbReference>
<evidence type="ECO:0000256" key="5">
    <source>
        <dbReference type="ARBA" id="ARBA00022801"/>
    </source>
</evidence>
<feature type="compositionally biased region" description="Polar residues" evidence="10">
    <location>
        <begin position="214"/>
        <end position="224"/>
    </location>
</feature>
<dbReference type="PROSITE" id="PS01032">
    <property type="entry name" value="PPM_1"/>
    <property type="match status" value="1"/>
</dbReference>
<name>A0AAV8VFJ2_9CUCU</name>
<dbReference type="InterPro" id="IPR015655">
    <property type="entry name" value="PP2C"/>
</dbReference>
<dbReference type="Pfam" id="PF00481">
    <property type="entry name" value="PP2C"/>
    <property type="match status" value="2"/>
</dbReference>
<dbReference type="SMART" id="SM00332">
    <property type="entry name" value="PP2Cc"/>
    <property type="match status" value="1"/>
</dbReference>
<evidence type="ECO:0000313" key="13">
    <source>
        <dbReference type="Proteomes" id="UP001159042"/>
    </source>
</evidence>
<feature type="compositionally biased region" description="Acidic residues" evidence="10">
    <location>
        <begin position="374"/>
        <end position="401"/>
    </location>
</feature>
<reference evidence="12 13" key="1">
    <citation type="journal article" date="2023" name="Insect Mol. Biol.">
        <title>Genome sequencing provides insights into the evolution of gene families encoding plant cell wall-degrading enzymes in longhorned beetles.</title>
        <authorList>
            <person name="Shin N.R."/>
            <person name="Okamura Y."/>
            <person name="Kirsch R."/>
            <person name="Pauchet Y."/>
        </authorList>
    </citation>
    <scope>NUCLEOTIDE SEQUENCE [LARGE SCALE GENOMIC DNA]</scope>
    <source>
        <strain evidence="12">EAD_L_NR</strain>
    </source>
</reference>
<evidence type="ECO:0000256" key="8">
    <source>
        <dbReference type="ARBA" id="ARBA00023211"/>
    </source>
</evidence>
<dbReference type="AlphaFoldDB" id="A0AAV8VFJ2"/>
<evidence type="ECO:0000256" key="3">
    <source>
        <dbReference type="ARBA" id="ARBA00013081"/>
    </source>
</evidence>
<evidence type="ECO:0000259" key="11">
    <source>
        <dbReference type="PROSITE" id="PS51746"/>
    </source>
</evidence>
<dbReference type="PANTHER" id="PTHR13832:SF803">
    <property type="entry name" value="PROTEIN PHOSPHATASE 1G"/>
    <property type="match status" value="1"/>
</dbReference>
<comment type="cofactor">
    <cofactor evidence="1">
        <name>Mn(2+)</name>
        <dbReference type="ChEBI" id="CHEBI:29035"/>
    </cofactor>
</comment>
<evidence type="ECO:0000256" key="6">
    <source>
        <dbReference type="ARBA" id="ARBA00022842"/>
    </source>
</evidence>
<dbReference type="Gene3D" id="3.60.40.10">
    <property type="entry name" value="PPM-type phosphatase domain"/>
    <property type="match status" value="2"/>
</dbReference>
<gene>
    <name evidence="12" type="ORF">NQ315_017249</name>
</gene>
<dbReference type="EMBL" id="JANEYG010000107">
    <property type="protein sequence ID" value="KAJ8912919.1"/>
    <property type="molecule type" value="Genomic_DNA"/>
</dbReference>